<organism evidence="2 3">
    <name type="scientific">Brachionus plicatilis</name>
    <name type="common">Marine rotifer</name>
    <name type="synonym">Brachionus muelleri</name>
    <dbReference type="NCBI Taxonomy" id="10195"/>
    <lineage>
        <taxon>Eukaryota</taxon>
        <taxon>Metazoa</taxon>
        <taxon>Spiralia</taxon>
        <taxon>Gnathifera</taxon>
        <taxon>Rotifera</taxon>
        <taxon>Eurotatoria</taxon>
        <taxon>Monogononta</taxon>
        <taxon>Pseudotrocha</taxon>
        <taxon>Ploima</taxon>
        <taxon>Brachionidae</taxon>
        <taxon>Brachionus</taxon>
    </lineage>
</organism>
<gene>
    <name evidence="2" type="ORF">BpHYR1_027558</name>
</gene>
<accession>A0A3M7SND9</accession>
<dbReference type="Proteomes" id="UP000276133">
    <property type="component" value="Unassembled WGS sequence"/>
</dbReference>
<evidence type="ECO:0000313" key="2">
    <source>
        <dbReference type="EMBL" id="RNA37344.1"/>
    </source>
</evidence>
<reference evidence="2 3" key="1">
    <citation type="journal article" date="2018" name="Sci. Rep.">
        <title>Genomic signatures of local adaptation to the degree of environmental predictability in rotifers.</title>
        <authorList>
            <person name="Franch-Gras L."/>
            <person name="Hahn C."/>
            <person name="Garcia-Roger E.M."/>
            <person name="Carmona M.J."/>
            <person name="Serra M."/>
            <person name="Gomez A."/>
        </authorList>
    </citation>
    <scope>NUCLEOTIDE SEQUENCE [LARGE SCALE GENOMIC DNA]</scope>
    <source>
        <strain evidence="2">HYR1</strain>
    </source>
</reference>
<keyword evidence="1" id="KW-1133">Transmembrane helix</keyword>
<sequence length="78" mass="9210">MKIDFIIGLRKCFFNFFLFSKSTLHICLFLSNWIMGRRSSPFAITFLSNDSDLTQSSLHRVDHLHRFYYPVETGSPFL</sequence>
<keyword evidence="1" id="KW-0472">Membrane</keyword>
<keyword evidence="3" id="KW-1185">Reference proteome</keyword>
<proteinExistence type="predicted"/>
<feature type="transmembrane region" description="Helical" evidence="1">
    <location>
        <begin position="12"/>
        <end position="35"/>
    </location>
</feature>
<evidence type="ECO:0000313" key="3">
    <source>
        <dbReference type="Proteomes" id="UP000276133"/>
    </source>
</evidence>
<evidence type="ECO:0000256" key="1">
    <source>
        <dbReference type="SAM" id="Phobius"/>
    </source>
</evidence>
<dbReference type="AlphaFoldDB" id="A0A3M7SND9"/>
<name>A0A3M7SND9_BRAPC</name>
<keyword evidence="1" id="KW-0812">Transmembrane</keyword>
<protein>
    <submittedName>
        <fullName evidence="2">Uncharacterized protein</fullName>
    </submittedName>
</protein>
<dbReference type="EMBL" id="REGN01001057">
    <property type="protein sequence ID" value="RNA37344.1"/>
    <property type="molecule type" value="Genomic_DNA"/>
</dbReference>
<comment type="caution">
    <text evidence="2">The sequence shown here is derived from an EMBL/GenBank/DDBJ whole genome shotgun (WGS) entry which is preliminary data.</text>
</comment>